<dbReference type="EMBL" id="JAGYWB010000014">
    <property type="protein sequence ID" value="KAI0498820.1"/>
    <property type="molecule type" value="Genomic_DNA"/>
</dbReference>
<name>A0A8T3ARS0_DENNO</name>
<evidence type="ECO:0000256" key="1">
    <source>
        <dbReference type="SAM" id="MobiDB-lite"/>
    </source>
</evidence>
<feature type="region of interest" description="Disordered" evidence="1">
    <location>
        <begin position="39"/>
        <end position="67"/>
    </location>
</feature>
<gene>
    <name evidence="2" type="ORF">KFK09_019715</name>
</gene>
<keyword evidence="3" id="KW-1185">Reference proteome</keyword>
<dbReference type="AlphaFoldDB" id="A0A8T3ARS0"/>
<organism evidence="2 3">
    <name type="scientific">Dendrobium nobile</name>
    <name type="common">Orchid</name>
    <dbReference type="NCBI Taxonomy" id="94219"/>
    <lineage>
        <taxon>Eukaryota</taxon>
        <taxon>Viridiplantae</taxon>
        <taxon>Streptophyta</taxon>
        <taxon>Embryophyta</taxon>
        <taxon>Tracheophyta</taxon>
        <taxon>Spermatophyta</taxon>
        <taxon>Magnoliopsida</taxon>
        <taxon>Liliopsida</taxon>
        <taxon>Asparagales</taxon>
        <taxon>Orchidaceae</taxon>
        <taxon>Epidendroideae</taxon>
        <taxon>Malaxideae</taxon>
        <taxon>Dendrobiinae</taxon>
        <taxon>Dendrobium</taxon>
    </lineage>
</organism>
<accession>A0A8T3ARS0</accession>
<dbReference type="Proteomes" id="UP000829196">
    <property type="component" value="Unassembled WGS sequence"/>
</dbReference>
<sequence length="67" mass="7281">MIVTFVASSNGDFGSDRNNVVEGGEEASFTDSFTTLLNANQAQSKQRRRNGEEEKQTLDTPKATGRA</sequence>
<protein>
    <submittedName>
        <fullName evidence="2">Uncharacterized protein</fullName>
    </submittedName>
</protein>
<proteinExistence type="predicted"/>
<evidence type="ECO:0000313" key="2">
    <source>
        <dbReference type="EMBL" id="KAI0498820.1"/>
    </source>
</evidence>
<evidence type="ECO:0000313" key="3">
    <source>
        <dbReference type="Proteomes" id="UP000829196"/>
    </source>
</evidence>
<comment type="caution">
    <text evidence="2">The sequence shown here is derived from an EMBL/GenBank/DDBJ whole genome shotgun (WGS) entry which is preliminary data.</text>
</comment>
<reference evidence="2" key="1">
    <citation type="journal article" date="2022" name="Front. Genet.">
        <title>Chromosome-Scale Assembly of the Dendrobium nobile Genome Provides Insights Into the Molecular Mechanism of the Biosynthesis of the Medicinal Active Ingredient of Dendrobium.</title>
        <authorList>
            <person name="Xu Q."/>
            <person name="Niu S.-C."/>
            <person name="Li K.-L."/>
            <person name="Zheng P.-J."/>
            <person name="Zhang X.-J."/>
            <person name="Jia Y."/>
            <person name="Liu Y."/>
            <person name="Niu Y.-X."/>
            <person name="Yu L.-H."/>
            <person name="Chen D.-F."/>
            <person name="Zhang G.-Q."/>
        </authorList>
    </citation>
    <scope>NUCLEOTIDE SEQUENCE</scope>
    <source>
        <tissue evidence="2">Leaf</tissue>
    </source>
</reference>